<protein>
    <recommendedName>
        <fullName evidence="3">HNH endonuclease</fullName>
    </recommendedName>
</protein>
<dbReference type="AlphaFoldDB" id="A0A4P9VRB7"/>
<proteinExistence type="predicted"/>
<comment type="caution">
    <text evidence="1">The sequence shown here is derived from an EMBL/GenBank/DDBJ whole genome shotgun (WGS) entry which is preliminary data.</text>
</comment>
<dbReference type="EMBL" id="NDXW01000001">
    <property type="protein sequence ID" value="RDH44672.1"/>
    <property type="molecule type" value="Genomic_DNA"/>
</dbReference>
<gene>
    <name evidence="1" type="ORF">B9G39_15215</name>
</gene>
<accession>A0A4P9VRB7</accession>
<evidence type="ECO:0008006" key="3">
    <source>
        <dbReference type="Google" id="ProtNLM"/>
    </source>
</evidence>
<dbReference type="PANTHER" id="PTHR37827">
    <property type="entry name" value="TUDOR DOMAIN-CONTAINING PROTEIN"/>
    <property type="match status" value="1"/>
</dbReference>
<name>A0A4P9VRB7_9GAMM</name>
<evidence type="ECO:0000313" key="1">
    <source>
        <dbReference type="EMBL" id="RDH44672.1"/>
    </source>
</evidence>
<evidence type="ECO:0000313" key="2">
    <source>
        <dbReference type="Proteomes" id="UP000257039"/>
    </source>
</evidence>
<dbReference type="RefSeq" id="WP_094787778.1">
    <property type="nucleotide sequence ID" value="NZ_NDXW01000001.1"/>
</dbReference>
<reference evidence="1 2" key="1">
    <citation type="submission" date="2017-04" db="EMBL/GenBank/DDBJ databases">
        <title>Draft genome sequence of Zooshikella ganghwensis VG4 isolated from Red Sea sediments.</title>
        <authorList>
            <person name="Rehman Z."/>
            <person name="Alam I."/>
            <person name="Kamau A."/>
            <person name="Bajic V."/>
            <person name="Leiknes T."/>
        </authorList>
    </citation>
    <scope>NUCLEOTIDE SEQUENCE [LARGE SCALE GENOMIC DNA]</scope>
    <source>
        <strain evidence="1 2">VG4</strain>
    </source>
</reference>
<organism evidence="1 2">
    <name type="scientific">Zooshikella ganghwensis</name>
    <dbReference type="NCBI Taxonomy" id="202772"/>
    <lineage>
        <taxon>Bacteria</taxon>
        <taxon>Pseudomonadati</taxon>
        <taxon>Pseudomonadota</taxon>
        <taxon>Gammaproteobacteria</taxon>
        <taxon>Oceanospirillales</taxon>
        <taxon>Zooshikellaceae</taxon>
        <taxon>Zooshikella</taxon>
    </lineage>
</organism>
<sequence length="111" mass="13177">MSQLLKTPPRPEKCQLCDRPEQLTKHHLIPRTYHSRRQFRKLFTKGDMVTRILWVCIPCHKNLHATISEKTLGLEYNSLERLLNNVEIARFVAWIKDKPVGFKLKVNRKTK</sequence>
<dbReference type="Proteomes" id="UP000257039">
    <property type="component" value="Unassembled WGS sequence"/>
</dbReference>
<dbReference type="PANTHER" id="PTHR37827:SF1">
    <property type="entry name" value="HNH DOMAIN-CONTAINING PROTEIN"/>
    <property type="match status" value="1"/>
</dbReference>
<keyword evidence="2" id="KW-1185">Reference proteome</keyword>